<reference evidence="1" key="1">
    <citation type="submission" date="2022-02" db="EMBL/GenBank/DDBJ databases">
        <title>Crop Bioprotection Bacillus Genome Sequencing.</title>
        <authorList>
            <person name="Dunlap C."/>
        </authorList>
    </citation>
    <scope>NUCLEOTIDE SEQUENCE</scope>
    <source>
        <strain evidence="1">T20C13</strain>
    </source>
</reference>
<sequence length="49" mass="5753">MSFFKSPQNSIEEHEQIIAACREKDRKKAAELTYSNWIKPIQDIANKLM</sequence>
<name>A0A9Q4HPZ3_9BACI</name>
<dbReference type="EMBL" id="JALAXJ010000001">
    <property type="protein sequence ID" value="MCY9227920.1"/>
    <property type="molecule type" value="Genomic_DNA"/>
</dbReference>
<dbReference type="GeneID" id="76979843"/>
<dbReference type="KEGG" id="biq:AN935_16895"/>
<organism evidence="1 2">
    <name type="scientific">Bacillus inaquosorum</name>
    <dbReference type="NCBI Taxonomy" id="483913"/>
    <lineage>
        <taxon>Bacteria</taxon>
        <taxon>Bacillati</taxon>
        <taxon>Bacillota</taxon>
        <taxon>Bacilli</taxon>
        <taxon>Bacillales</taxon>
        <taxon>Bacillaceae</taxon>
        <taxon>Bacillus</taxon>
    </lineage>
</organism>
<protein>
    <submittedName>
        <fullName evidence="1">Crp/Fnr family transcriptional regulator</fullName>
    </submittedName>
</protein>
<proteinExistence type="predicted"/>
<dbReference type="Proteomes" id="UP001066278">
    <property type="component" value="Unassembled WGS sequence"/>
</dbReference>
<comment type="caution">
    <text evidence="1">The sequence shown here is derived from an EMBL/GenBank/DDBJ whole genome shotgun (WGS) entry which is preliminary data.</text>
</comment>
<evidence type="ECO:0000313" key="1">
    <source>
        <dbReference type="EMBL" id="MCY9227920.1"/>
    </source>
</evidence>
<dbReference type="AlphaFoldDB" id="A0A9Q4HPZ3"/>
<dbReference type="RefSeq" id="WP_003235161.1">
    <property type="nucleotide sequence ID" value="NZ_CBCSBO010000002.1"/>
</dbReference>
<accession>A0A9Q4HPZ3</accession>
<gene>
    <name evidence="1" type="ORF">MOE99_00745</name>
</gene>
<evidence type="ECO:0000313" key="2">
    <source>
        <dbReference type="Proteomes" id="UP001066278"/>
    </source>
</evidence>